<sequence>MQMTEDRPGQPVSTSMCQRQHSPLDCMRPPRPEPTPSHTNPQPRPGRPGGRDRNAKKRPLCSPRPSPSQPHPPAEEGRAGPGGWAAQSKHLRWMFRGETCPPTCQGGRREVGWLGTGAAGKQRP</sequence>
<comment type="caution">
    <text evidence="2">The sequence shown here is derived from an EMBL/GenBank/DDBJ whole genome shotgun (WGS) entry which is preliminary data.</text>
</comment>
<protein>
    <submittedName>
        <fullName evidence="2">Uncharacterized protein</fullName>
    </submittedName>
</protein>
<proteinExistence type="predicted"/>
<organism evidence="2 3">
    <name type="scientific">Pipistrellus kuhlii</name>
    <name type="common">Kuhl's pipistrelle</name>
    <dbReference type="NCBI Taxonomy" id="59472"/>
    <lineage>
        <taxon>Eukaryota</taxon>
        <taxon>Metazoa</taxon>
        <taxon>Chordata</taxon>
        <taxon>Craniata</taxon>
        <taxon>Vertebrata</taxon>
        <taxon>Euteleostomi</taxon>
        <taxon>Mammalia</taxon>
        <taxon>Eutheria</taxon>
        <taxon>Laurasiatheria</taxon>
        <taxon>Chiroptera</taxon>
        <taxon>Yangochiroptera</taxon>
        <taxon>Vespertilionidae</taxon>
        <taxon>Pipistrellus</taxon>
    </lineage>
</organism>
<evidence type="ECO:0000313" key="3">
    <source>
        <dbReference type="Proteomes" id="UP000558488"/>
    </source>
</evidence>
<feature type="region of interest" description="Disordered" evidence="1">
    <location>
        <begin position="1"/>
        <end position="89"/>
    </location>
</feature>
<reference evidence="2 3" key="1">
    <citation type="journal article" date="2020" name="Nature">
        <title>Six reference-quality genomes reveal evolution of bat adaptations.</title>
        <authorList>
            <person name="Jebb D."/>
            <person name="Huang Z."/>
            <person name="Pippel M."/>
            <person name="Hughes G.M."/>
            <person name="Lavrichenko K."/>
            <person name="Devanna P."/>
            <person name="Winkler S."/>
            <person name="Jermiin L.S."/>
            <person name="Skirmuntt E.C."/>
            <person name="Katzourakis A."/>
            <person name="Burkitt-Gray L."/>
            <person name="Ray D.A."/>
            <person name="Sullivan K.A.M."/>
            <person name="Roscito J.G."/>
            <person name="Kirilenko B.M."/>
            <person name="Davalos L.M."/>
            <person name="Corthals A.P."/>
            <person name="Power M.L."/>
            <person name="Jones G."/>
            <person name="Ransome R.D."/>
            <person name="Dechmann D.K.N."/>
            <person name="Locatelli A.G."/>
            <person name="Puechmaille S.J."/>
            <person name="Fedrigo O."/>
            <person name="Jarvis E.D."/>
            <person name="Hiller M."/>
            <person name="Vernes S.C."/>
            <person name="Myers E.W."/>
            <person name="Teeling E.C."/>
        </authorList>
    </citation>
    <scope>NUCLEOTIDE SEQUENCE [LARGE SCALE GENOMIC DNA]</scope>
    <source>
        <strain evidence="2">MPipKuh1</strain>
        <tissue evidence="2">Flight muscle</tissue>
    </source>
</reference>
<dbReference type="Proteomes" id="UP000558488">
    <property type="component" value="Unassembled WGS sequence"/>
</dbReference>
<keyword evidence="3" id="KW-1185">Reference proteome</keyword>
<feature type="compositionally biased region" description="Polar residues" evidence="1">
    <location>
        <begin position="11"/>
        <end position="21"/>
    </location>
</feature>
<evidence type="ECO:0000256" key="1">
    <source>
        <dbReference type="SAM" id="MobiDB-lite"/>
    </source>
</evidence>
<accession>A0A7J7UTD7</accession>
<name>A0A7J7UTD7_PIPKU</name>
<dbReference type="EMBL" id="JACAGB010000018">
    <property type="protein sequence ID" value="KAF6316165.1"/>
    <property type="molecule type" value="Genomic_DNA"/>
</dbReference>
<evidence type="ECO:0000313" key="2">
    <source>
        <dbReference type="EMBL" id="KAF6316165.1"/>
    </source>
</evidence>
<dbReference type="AlphaFoldDB" id="A0A7J7UTD7"/>
<gene>
    <name evidence="2" type="ORF">mPipKuh1_008681</name>
</gene>
<feature type="compositionally biased region" description="Pro residues" evidence="1">
    <location>
        <begin position="62"/>
        <end position="72"/>
    </location>
</feature>